<gene>
    <name evidence="17" type="primary">ribD</name>
    <name evidence="17" type="ORF">EWE74_07535</name>
</gene>
<evidence type="ECO:0000256" key="3">
    <source>
        <dbReference type="ARBA" id="ARBA00004910"/>
    </source>
</evidence>
<evidence type="ECO:0000256" key="9">
    <source>
        <dbReference type="ARBA" id="ARBA00022857"/>
    </source>
</evidence>
<comment type="catalytic activity">
    <reaction evidence="12">
        <text>2,5-diamino-6-hydroxy-4-(5-phosphoribosylamino)-pyrimidine + H2O + H(+) = 5-amino-6-(5-phospho-D-ribosylamino)uracil + NH4(+)</text>
        <dbReference type="Rhea" id="RHEA:21868"/>
        <dbReference type="ChEBI" id="CHEBI:15377"/>
        <dbReference type="ChEBI" id="CHEBI:15378"/>
        <dbReference type="ChEBI" id="CHEBI:28938"/>
        <dbReference type="ChEBI" id="CHEBI:58453"/>
        <dbReference type="ChEBI" id="CHEBI:58614"/>
        <dbReference type="EC" id="3.5.4.26"/>
    </reaction>
</comment>
<dbReference type="InterPro" id="IPR016192">
    <property type="entry name" value="APOBEC/CMP_deaminase_Zn-bd"/>
</dbReference>
<dbReference type="PANTHER" id="PTHR38011">
    <property type="entry name" value="DIHYDROFOLATE REDUCTASE FAMILY PROTEIN (AFU_ORTHOLOGUE AFUA_8G06820)"/>
    <property type="match status" value="1"/>
</dbReference>
<keyword evidence="6 12" id="KW-0686">Riboflavin biosynthesis</keyword>
<feature type="binding site" evidence="14">
    <location>
        <position position="194"/>
    </location>
    <ligand>
        <name>substrate</name>
    </ligand>
</feature>
<dbReference type="EC" id="3.5.4.26" evidence="12"/>
<dbReference type="SUPFAM" id="SSF53597">
    <property type="entry name" value="Dihydrofolate reductase-like"/>
    <property type="match status" value="1"/>
</dbReference>
<feature type="binding site" evidence="15">
    <location>
        <position position="94"/>
    </location>
    <ligand>
        <name>Zn(2+)</name>
        <dbReference type="ChEBI" id="CHEBI:29105"/>
        <note>catalytic</note>
    </ligand>
</feature>
<evidence type="ECO:0000256" key="7">
    <source>
        <dbReference type="ARBA" id="ARBA00022723"/>
    </source>
</evidence>
<proteinExistence type="inferred from homology"/>
<dbReference type="EMBL" id="SGIT01000001">
    <property type="protein sequence ID" value="RZF62636.1"/>
    <property type="molecule type" value="Genomic_DNA"/>
</dbReference>
<dbReference type="NCBIfam" id="TIGR00326">
    <property type="entry name" value="eubact_ribD"/>
    <property type="match status" value="1"/>
</dbReference>
<dbReference type="InterPro" id="IPR016193">
    <property type="entry name" value="Cytidine_deaminase-like"/>
</dbReference>
<evidence type="ECO:0000256" key="4">
    <source>
        <dbReference type="ARBA" id="ARBA00005259"/>
    </source>
</evidence>
<accession>A0A4Q6Y0X9</accession>
<dbReference type="PROSITE" id="PS51747">
    <property type="entry name" value="CYT_DCMP_DEAMINASES_2"/>
    <property type="match status" value="1"/>
</dbReference>
<keyword evidence="7 12" id="KW-0479">Metal-binding</keyword>
<dbReference type="UniPathway" id="UPA00275">
    <property type="reaction ID" value="UER00401"/>
</dbReference>
<dbReference type="PROSITE" id="PS00903">
    <property type="entry name" value="CYT_DCMP_DEAMINASES_1"/>
    <property type="match status" value="1"/>
</dbReference>
<dbReference type="InterPro" id="IPR004794">
    <property type="entry name" value="Eubact_RibD"/>
</dbReference>
<dbReference type="OrthoDB" id="9800865at2"/>
<dbReference type="Pfam" id="PF00383">
    <property type="entry name" value="dCMP_cyt_deam_1"/>
    <property type="match status" value="1"/>
</dbReference>
<comment type="caution">
    <text evidence="17">The sequence shown here is derived from an EMBL/GenBank/DDBJ whole genome shotgun (WGS) entry which is preliminary data.</text>
</comment>
<protein>
    <recommendedName>
        <fullName evidence="12">Riboflavin biosynthesis protein RibD</fullName>
    </recommendedName>
    <domain>
        <recommendedName>
            <fullName evidence="12">Diaminohydroxyphosphoribosylaminopyrimidine deaminase</fullName>
            <shortName evidence="12">DRAP deaminase</shortName>
            <ecNumber evidence="12">3.5.4.26</ecNumber>
        </recommendedName>
        <alternativeName>
            <fullName evidence="12">Riboflavin-specific deaminase</fullName>
        </alternativeName>
    </domain>
    <domain>
        <recommendedName>
            <fullName evidence="12">5-amino-6-(5-phosphoribosylamino)uracil reductase</fullName>
            <ecNumber evidence="12">1.1.1.193</ecNumber>
        </recommendedName>
        <alternativeName>
            <fullName evidence="12">HTP reductase</fullName>
        </alternativeName>
    </domain>
</protein>
<feature type="binding site" evidence="14">
    <location>
        <position position="214"/>
    </location>
    <ligand>
        <name>substrate</name>
    </ligand>
</feature>
<reference evidence="17 18" key="1">
    <citation type="submission" date="2019-02" db="EMBL/GenBank/DDBJ databases">
        <authorList>
            <person name="Li Y."/>
        </authorList>
    </citation>
    <scope>NUCLEOTIDE SEQUENCE [LARGE SCALE GENOMIC DNA]</scope>
    <source>
        <strain evidence="17 18">30C10-4-7</strain>
    </source>
</reference>
<dbReference type="Gene3D" id="3.40.430.10">
    <property type="entry name" value="Dihydrofolate Reductase, subunit A"/>
    <property type="match status" value="1"/>
</dbReference>
<evidence type="ECO:0000256" key="1">
    <source>
        <dbReference type="ARBA" id="ARBA00002151"/>
    </source>
</evidence>
<feature type="binding site" evidence="14">
    <location>
        <position position="180"/>
    </location>
    <ligand>
        <name>NADP(+)</name>
        <dbReference type="ChEBI" id="CHEBI:58349"/>
    </ligand>
</feature>
<organism evidence="17 18">
    <name type="scientific">Sphingobacterium corticibacterium</name>
    <dbReference type="NCBI Taxonomy" id="2484746"/>
    <lineage>
        <taxon>Bacteria</taxon>
        <taxon>Pseudomonadati</taxon>
        <taxon>Bacteroidota</taxon>
        <taxon>Sphingobacteriia</taxon>
        <taxon>Sphingobacteriales</taxon>
        <taxon>Sphingobacteriaceae</taxon>
        <taxon>Sphingobacterium</taxon>
    </lineage>
</organism>
<name>A0A4Q6Y0X9_9SPHI</name>
<comment type="cofactor">
    <cofactor evidence="12 15">
        <name>Zn(2+)</name>
        <dbReference type="ChEBI" id="CHEBI:29105"/>
    </cofactor>
    <text evidence="12 15">Binds 1 zinc ion.</text>
</comment>
<dbReference type="InterPro" id="IPR002734">
    <property type="entry name" value="RibDG_C"/>
</dbReference>
<evidence type="ECO:0000256" key="13">
    <source>
        <dbReference type="PIRSR" id="PIRSR006769-1"/>
    </source>
</evidence>
<feature type="domain" description="CMP/dCMP-type deaminase" evidence="16">
    <location>
        <begin position="2"/>
        <end position="133"/>
    </location>
</feature>
<dbReference type="RefSeq" id="WP_130140861.1">
    <property type="nucleotide sequence ID" value="NZ_SGIT01000001.1"/>
</dbReference>
<comment type="similarity">
    <text evidence="4 12">In the N-terminal section; belongs to the cytidine and deoxycytidylate deaminase family.</text>
</comment>
<dbReference type="InterPro" id="IPR024072">
    <property type="entry name" value="DHFR-like_dom_sf"/>
</dbReference>
<comment type="catalytic activity">
    <reaction evidence="12">
        <text>5-amino-6-(5-phospho-D-ribitylamino)uracil + NADP(+) = 5-amino-6-(5-phospho-D-ribosylamino)uracil + NADPH + H(+)</text>
        <dbReference type="Rhea" id="RHEA:17845"/>
        <dbReference type="ChEBI" id="CHEBI:15378"/>
        <dbReference type="ChEBI" id="CHEBI:57783"/>
        <dbReference type="ChEBI" id="CHEBI:58349"/>
        <dbReference type="ChEBI" id="CHEBI:58421"/>
        <dbReference type="ChEBI" id="CHEBI:58453"/>
        <dbReference type="EC" id="1.1.1.193"/>
    </reaction>
</comment>
<sequence>MVQDERYMQRCLDLAILGAGTVSPNPMVGAVILHDGCIIGEGYTSPYGGPHAEVNAIQDAYQKLGEAEAQIRFRTSTMYVSLEPCSHFGKTPPCADKLVELQFERVVIGCLDPFAKVNGQGVKKLQDAGMDTTVGVLTDACTFMNRRFFTRIQQQRPYVILKWAQTDDGFFSPEDAAQQWISNNASKQLVHKWRGEEDAILIGTSTALIDNPGLTTRLWNGKNPKRILIDKSLKVPADAAIFDEEADTIVFNANQTDWQKNKKLIALEHFDLYLPQQMLYQLYLMDVQSLIVEGGAKTLQSFIDAGIWDEARVFVSRQRWGRGKPAPLLKKSAANVQKVGNDDLNIYLNGRNT</sequence>
<evidence type="ECO:0000256" key="2">
    <source>
        <dbReference type="ARBA" id="ARBA00004882"/>
    </source>
</evidence>
<comment type="function">
    <text evidence="1 12">Converts 2,5-diamino-6-(ribosylamino)-4(3h)-pyrimidinone 5'-phosphate into 5-amino-6-(ribosylamino)-2,4(1h,3h)-pyrimidinedione 5'-phosphate.</text>
</comment>
<feature type="binding site" evidence="14">
    <location>
        <position position="293"/>
    </location>
    <ligand>
        <name>substrate</name>
    </ligand>
</feature>
<comment type="similarity">
    <text evidence="5 12">In the C-terminal section; belongs to the HTP reductase family.</text>
</comment>
<dbReference type="AlphaFoldDB" id="A0A4Q6Y0X9"/>
<feature type="binding site" evidence="14">
    <location>
        <position position="210"/>
    </location>
    <ligand>
        <name>NADP(+)</name>
        <dbReference type="ChEBI" id="CHEBI:58349"/>
    </ligand>
</feature>
<keyword evidence="10 12" id="KW-0560">Oxidoreductase</keyword>
<keyword evidence="12 17" id="KW-0378">Hydrolase</keyword>
<keyword evidence="9 12" id="KW-0521">NADP</keyword>
<feature type="binding site" evidence="14">
    <location>
        <begin position="295"/>
        <end position="301"/>
    </location>
    <ligand>
        <name>NADP(+)</name>
        <dbReference type="ChEBI" id="CHEBI:58349"/>
    </ligand>
</feature>
<evidence type="ECO:0000259" key="16">
    <source>
        <dbReference type="PROSITE" id="PS51747"/>
    </source>
</evidence>
<dbReference type="GO" id="GO:0009231">
    <property type="term" value="P:riboflavin biosynthetic process"/>
    <property type="evidence" value="ECO:0007669"/>
    <property type="project" value="UniProtKB-UniPathway"/>
</dbReference>
<keyword evidence="11" id="KW-0511">Multifunctional enzyme</keyword>
<feature type="binding site" evidence="15">
    <location>
        <position position="85"/>
    </location>
    <ligand>
        <name>Zn(2+)</name>
        <dbReference type="ChEBI" id="CHEBI:29105"/>
        <note>catalytic</note>
    </ligand>
</feature>
<evidence type="ECO:0000256" key="5">
    <source>
        <dbReference type="ARBA" id="ARBA00007417"/>
    </source>
</evidence>
<feature type="active site" description="Proton donor" evidence="13">
    <location>
        <position position="53"/>
    </location>
</feature>
<dbReference type="SUPFAM" id="SSF53927">
    <property type="entry name" value="Cytidine deaminase-like"/>
    <property type="match status" value="1"/>
</dbReference>
<dbReference type="GO" id="GO:0008270">
    <property type="term" value="F:zinc ion binding"/>
    <property type="evidence" value="ECO:0007669"/>
    <property type="project" value="InterPro"/>
</dbReference>
<comment type="pathway">
    <text evidence="3 12">Cofactor biosynthesis; riboflavin biosynthesis; 5-amino-6-(D-ribitylamino)uracil from GTP: step 3/4.</text>
</comment>
<feature type="binding site" evidence="15">
    <location>
        <position position="51"/>
    </location>
    <ligand>
        <name>Zn(2+)</name>
        <dbReference type="ChEBI" id="CHEBI:29105"/>
        <note>catalytic</note>
    </ligand>
</feature>
<dbReference type="GO" id="GO:0008835">
    <property type="term" value="F:diaminohydroxyphosphoribosylaminopyrimidine deaminase activity"/>
    <property type="evidence" value="ECO:0007669"/>
    <property type="project" value="UniProtKB-EC"/>
</dbReference>
<evidence type="ECO:0000256" key="11">
    <source>
        <dbReference type="ARBA" id="ARBA00023268"/>
    </source>
</evidence>
<evidence type="ECO:0000256" key="14">
    <source>
        <dbReference type="PIRSR" id="PIRSR006769-2"/>
    </source>
</evidence>
<dbReference type="CDD" id="cd01284">
    <property type="entry name" value="Riboflavin_deaminase-reductase"/>
    <property type="match status" value="1"/>
</dbReference>
<evidence type="ECO:0000256" key="10">
    <source>
        <dbReference type="ARBA" id="ARBA00023002"/>
    </source>
</evidence>
<dbReference type="PANTHER" id="PTHR38011:SF7">
    <property type="entry name" value="2,5-DIAMINO-6-RIBOSYLAMINO-4(3H)-PYRIMIDINONE 5'-PHOSPHATE REDUCTASE"/>
    <property type="match status" value="1"/>
</dbReference>
<dbReference type="InterPro" id="IPR050765">
    <property type="entry name" value="Riboflavin_Biosynth_HTPR"/>
</dbReference>
<feature type="binding site" evidence="14">
    <location>
        <position position="217"/>
    </location>
    <ligand>
        <name>substrate</name>
    </ligand>
</feature>
<keyword evidence="8 12" id="KW-0862">Zinc</keyword>
<dbReference type="PIRSF" id="PIRSF006769">
    <property type="entry name" value="RibD"/>
    <property type="match status" value="1"/>
</dbReference>
<feature type="binding site" evidence="14">
    <location>
        <position position="206"/>
    </location>
    <ligand>
        <name>substrate</name>
    </ligand>
</feature>
<evidence type="ECO:0000256" key="15">
    <source>
        <dbReference type="PIRSR" id="PIRSR006769-3"/>
    </source>
</evidence>
<evidence type="ECO:0000256" key="12">
    <source>
        <dbReference type="PIRNR" id="PIRNR006769"/>
    </source>
</evidence>
<comment type="pathway">
    <text evidence="2 12">Cofactor biosynthesis; riboflavin biosynthesis; 5-amino-6-(D-ribitylamino)uracil from GTP: step 2/4.</text>
</comment>
<dbReference type="Proteomes" id="UP000292855">
    <property type="component" value="Unassembled WGS sequence"/>
</dbReference>
<feature type="binding site" evidence="14">
    <location>
        <position position="164"/>
    </location>
    <ligand>
        <name>NADP(+)</name>
        <dbReference type="ChEBI" id="CHEBI:58349"/>
    </ligand>
</feature>
<evidence type="ECO:0000313" key="17">
    <source>
        <dbReference type="EMBL" id="RZF62636.1"/>
    </source>
</evidence>
<evidence type="ECO:0000256" key="8">
    <source>
        <dbReference type="ARBA" id="ARBA00022833"/>
    </source>
</evidence>
<evidence type="ECO:0000256" key="6">
    <source>
        <dbReference type="ARBA" id="ARBA00022619"/>
    </source>
</evidence>
<evidence type="ECO:0000313" key="18">
    <source>
        <dbReference type="Proteomes" id="UP000292855"/>
    </source>
</evidence>
<dbReference type="InterPro" id="IPR002125">
    <property type="entry name" value="CMP_dCMP_dom"/>
</dbReference>
<dbReference type="EC" id="1.1.1.193" evidence="12"/>
<dbReference type="GO" id="GO:0008703">
    <property type="term" value="F:5-amino-6-(5-phosphoribosylamino)uracil reductase activity"/>
    <property type="evidence" value="ECO:0007669"/>
    <property type="project" value="UniProtKB-EC"/>
</dbReference>
<dbReference type="Gene3D" id="3.40.140.10">
    <property type="entry name" value="Cytidine Deaminase, domain 2"/>
    <property type="match status" value="1"/>
</dbReference>
<dbReference type="Pfam" id="PF01872">
    <property type="entry name" value="RibD_C"/>
    <property type="match status" value="1"/>
</dbReference>
<keyword evidence="18" id="KW-1185">Reference proteome</keyword>